<protein>
    <submittedName>
        <fullName evidence="4">Speckle-type POZ protein A-like isoform X3</fullName>
    </submittedName>
</protein>
<dbReference type="EMBL" id="NCKU01001797">
    <property type="protein sequence ID" value="RWS11224.1"/>
    <property type="molecule type" value="Genomic_DNA"/>
</dbReference>
<sequence length="351" mass="40940">MGNKLFSLFSKDDKSIERQLNYEKQIVISVGSLLDKKLSAWDFFAYSPDYNRQWIVQFRLDSTKLWLEVEIESYLNALSDWNFLATIKCSICKTNFEKDKTQETPTNTKFYEGKSYVFSQFLKIDESMWKQNNYIFPNNLLVFLIKFFEIDPKTCPTLNFYPGREAHFTNAMLAGRMMMLENILTDCVLQVQKNKISAHQVVLGAVSPMFMKLFEIERSKGKKEVKLDFSDFSFNVVTAMVYFAYYGSRPREDEDFEEGLKLAEELQFKHYKAFCEIKLVKKLSRQNASKYMELARNCKSRILYEAAKEIKEKKTGKSMSTLSRISANDMESRASGMTKRSVASEANIFKL</sequence>
<dbReference type="PROSITE" id="PS50097">
    <property type="entry name" value="BTB"/>
    <property type="match status" value="1"/>
</dbReference>
<organism evidence="4 5">
    <name type="scientific">Dinothrombium tinctorium</name>
    <dbReference type="NCBI Taxonomy" id="1965070"/>
    <lineage>
        <taxon>Eukaryota</taxon>
        <taxon>Metazoa</taxon>
        <taxon>Ecdysozoa</taxon>
        <taxon>Arthropoda</taxon>
        <taxon>Chelicerata</taxon>
        <taxon>Arachnida</taxon>
        <taxon>Acari</taxon>
        <taxon>Acariformes</taxon>
        <taxon>Trombidiformes</taxon>
        <taxon>Prostigmata</taxon>
        <taxon>Anystina</taxon>
        <taxon>Parasitengona</taxon>
        <taxon>Trombidioidea</taxon>
        <taxon>Trombidiidae</taxon>
        <taxon>Dinothrombium</taxon>
    </lineage>
</organism>
<evidence type="ECO:0000313" key="2">
    <source>
        <dbReference type="EMBL" id="RWS00584.1"/>
    </source>
</evidence>
<evidence type="ECO:0000313" key="5">
    <source>
        <dbReference type="Proteomes" id="UP000285301"/>
    </source>
</evidence>
<dbReference type="Pfam" id="PF00651">
    <property type="entry name" value="BTB"/>
    <property type="match status" value="1"/>
</dbReference>
<reference evidence="4 5" key="1">
    <citation type="journal article" date="2018" name="Gigascience">
        <title>Genomes of trombidid mites reveal novel predicted allergens and laterally-transferred genes associated with secondary metabolism.</title>
        <authorList>
            <person name="Dong X."/>
            <person name="Chaisiri K."/>
            <person name="Xia D."/>
            <person name="Armstrong S.D."/>
            <person name="Fang Y."/>
            <person name="Donnelly M.J."/>
            <person name="Kadowaki T."/>
            <person name="McGarry J.W."/>
            <person name="Darby A.C."/>
            <person name="Makepeace B.L."/>
        </authorList>
    </citation>
    <scope>NUCLEOTIDE SEQUENCE [LARGE SCALE GENOMIC DNA]</scope>
    <source>
        <strain evidence="4">UoL-WK</strain>
    </source>
</reference>
<dbReference type="EMBL" id="NCKU01011022">
    <property type="protein sequence ID" value="RWS00584.1"/>
    <property type="molecule type" value="Genomic_DNA"/>
</dbReference>
<dbReference type="InterPro" id="IPR000210">
    <property type="entry name" value="BTB/POZ_dom"/>
</dbReference>
<accession>A0A3S3PZT7</accession>
<feature type="domain" description="BTB" evidence="1">
    <location>
        <begin position="185"/>
        <end position="253"/>
    </location>
</feature>
<dbReference type="Gene3D" id="3.30.710.10">
    <property type="entry name" value="Potassium Channel Kv1.1, Chain A"/>
    <property type="match status" value="1"/>
</dbReference>
<dbReference type="InterPro" id="IPR011333">
    <property type="entry name" value="SKP1/BTB/POZ_sf"/>
</dbReference>
<dbReference type="STRING" id="1965070.A0A3S3PZT7"/>
<reference evidence="4" key="2">
    <citation type="submission" date="2018-11" db="EMBL/GenBank/DDBJ databases">
        <title>Trombidioid mite genomics.</title>
        <authorList>
            <person name="Dong X."/>
        </authorList>
    </citation>
    <scope>NUCLEOTIDE SEQUENCE</scope>
    <source>
        <strain evidence="4">UoL-WK</strain>
    </source>
</reference>
<dbReference type="CDD" id="cd18186">
    <property type="entry name" value="BTB_POZ_ZBTB_KLHL-like"/>
    <property type="match status" value="1"/>
</dbReference>
<name>A0A3S3PZT7_9ACAR</name>
<keyword evidence="5" id="KW-1185">Reference proteome</keyword>
<dbReference type="AlphaFoldDB" id="A0A3S3PZT7"/>
<dbReference type="SMART" id="SM00225">
    <property type="entry name" value="BTB"/>
    <property type="match status" value="1"/>
</dbReference>
<evidence type="ECO:0000313" key="4">
    <source>
        <dbReference type="EMBL" id="RWS11224.1"/>
    </source>
</evidence>
<gene>
    <name evidence="3" type="ORF">B4U79_16675</name>
    <name evidence="2" type="ORF">B4U79_16844</name>
    <name evidence="4" type="ORF">B4U79_17555</name>
</gene>
<dbReference type="SUPFAM" id="SSF54695">
    <property type="entry name" value="POZ domain"/>
    <property type="match status" value="1"/>
</dbReference>
<comment type="caution">
    <text evidence="4">The sequence shown here is derived from an EMBL/GenBank/DDBJ whole genome shotgun (WGS) entry which is preliminary data.</text>
</comment>
<dbReference type="EMBL" id="NCKU01008537">
    <property type="protein sequence ID" value="RWS01838.1"/>
    <property type="molecule type" value="Genomic_DNA"/>
</dbReference>
<dbReference type="PANTHER" id="PTHR45632">
    <property type="entry name" value="LD33804P"/>
    <property type="match status" value="1"/>
</dbReference>
<evidence type="ECO:0000259" key="1">
    <source>
        <dbReference type="PROSITE" id="PS50097"/>
    </source>
</evidence>
<proteinExistence type="predicted"/>
<dbReference type="Proteomes" id="UP000285301">
    <property type="component" value="Unassembled WGS sequence"/>
</dbReference>
<evidence type="ECO:0000313" key="3">
    <source>
        <dbReference type="EMBL" id="RWS01838.1"/>
    </source>
</evidence>